<keyword evidence="2" id="KW-1185">Reference proteome</keyword>
<accession>A0ABY7CK33</accession>
<dbReference type="RefSeq" id="XP_053018727.1">
    <property type="nucleotide sequence ID" value="XM_053167519.1"/>
</dbReference>
<sequence length="74" mass="8007">MALHLYANINPGLTLANFFARYPQACAQIPTLLAPKIFQCIQVLTDHAGRPLNVKVFGSLVRPSHKAPSPLSAP</sequence>
<dbReference type="GeneID" id="77808414"/>
<organism evidence="1 2">
    <name type="scientific">Puccinia triticina</name>
    <dbReference type="NCBI Taxonomy" id="208348"/>
    <lineage>
        <taxon>Eukaryota</taxon>
        <taxon>Fungi</taxon>
        <taxon>Dikarya</taxon>
        <taxon>Basidiomycota</taxon>
        <taxon>Pucciniomycotina</taxon>
        <taxon>Pucciniomycetes</taxon>
        <taxon>Pucciniales</taxon>
        <taxon>Pucciniaceae</taxon>
        <taxon>Puccinia</taxon>
    </lineage>
</organism>
<evidence type="ECO:0000313" key="2">
    <source>
        <dbReference type="Proteomes" id="UP001164743"/>
    </source>
</evidence>
<protein>
    <submittedName>
        <fullName evidence="1">Uncharacterized protein</fullName>
    </submittedName>
</protein>
<dbReference type="EMBL" id="CP110423">
    <property type="protein sequence ID" value="WAQ83172.1"/>
    <property type="molecule type" value="Genomic_DNA"/>
</dbReference>
<dbReference type="Proteomes" id="UP001164743">
    <property type="component" value="Chromosome 3A"/>
</dbReference>
<name>A0ABY7CK33_9BASI</name>
<evidence type="ECO:0000313" key="1">
    <source>
        <dbReference type="EMBL" id="WAQ83172.1"/>
    </source>
</evidence>
<gene>
    <name evidence="1" type="ORF">PtA15_3A541</name>
</gene>
<proteinExistence type="predicted"/>
<reference evidence="1" key="1">
    <citation type="submission" date="2022-10" db="EMBL/GenBank/DDBJ databases">
        <title>Puccinia triticina Genome sequencing and assembly.</title>
        <authorList>
            <person name="Li C."/>
        </authorList>
    </citation>
    <scope>NUCLEOTIDE SEQUENCE</scope>
    <source>
        <strain evidence="1">Pt15</strain>
    </source>
</reference>